<evidence type="ECO:0008006" key="4">
    <source>
        <dbReference type="Google" id="ProtNLM"/>
    </source>
</evidence>
<evidence type="ECO:0000313" key="2">
    <source>
        <dbReference type="EMBL" id="GAA4967650.1"/>
    </source>
</evidence>
<comment type="caution">
    <text evidence="2">The sequence shown here is derived from an EMBL/GenBank/DDBJ whole genome shotgun (WGS) entry which is preliminary data.</text>
</comment>
<keyword evidence="1" id="KW-0732">Signal</keyword>
<accession>A0ABP9HCP4</accession>
<name>A0ABP9HCP4_9FLAO</name>
<dbReference type="EMBL" id="BAABJK010000004">
    <property type="protein sequence ID" value="GAA4967650.1"/>
    <property type="molecule type" value="Genomic_DNA"/>
</dbReference>
<dbReference type="RefSeq" id="WP_345166884.1">
    <property type="nucleotide sequence ID" value="NZ_BAABJK010000004.1"/>
</dbReference>
<keyword evidence="3" id="KW-1185">Reference proteome</keyword>
<proteinExistence type="predicted"/>
<feature type="signal peptide" evidence="1">
    <location>
        <begin position="1"/>
        <end position="21"/>
    </location>
</feature>
<reference evidence="3" key="1">
    <citation type="journal article" date="2019" name="Int. J. Syst. Evol. Microbiol.">
        <title>The Global Catalogue of Microorganisms (GCM) 10K type strain sequencing project: providing services to taxonomists for standard genome sequencing and annotation.</title>
        <authorList>
            <consortium name="The Broad Institute Genomics Platform"/>
            <consortium name="The Broad Institute Genome Sequencing Center for Infectious Disease"/>
            <person name="Wu L."/>
            <person name="Ma J."/>
        </authorList>
    </citation>
    <scope>NUCLEOTIDE SEQUENCE [LARGE SCALE GENOMIC DNA]</scope>
    <source>
        <strain evidence="3">JCM 18287</strain>
    </source>
</reference>
<gene>
    <name evidence="2" type="ORF">GCM10023315_16370</name>
</gene>
<evidence type="ECO:0000313" key="3">
    <source>
        <dbReference type="Proteomes" id="UP001501692"/>
    </source>
</evidence>
<feature type="chain" id="PRO_5045511171" description="TonB C-terminal domain-containing protein" evidence="1">
    <location>
        <begin position="22"/>
        <end position="166"/>
    </location>
</feature>
<sequence>MKIQAYITILLLVLIDLSSNAQVNPIIFSSDDKYNIYKTSLYDQQLVNKNSQTSINKTLFENNTTVKYKINSGFTSDFFASVLTSTNYNSLNSKSTREGLFKVRYIVDEAGNVLSCSLHFPKHLLVLSNSEIESILTEAMTHKFNYFNKPNTINNFYFLFDINLAI</sequence>
<organism evidence="2 3">
    <name type="scientific">Algibacter aquimarinus</name>
    <dbReference type="NCBI Taxonomy" id="1136748"/>
    <lineage>
        <taxon>Bacteria</taxon>
        <taxon>Pseudomonadati</taxon>
        <taxon>Bacteroidota</taxon>
        <taxon>Flavobacteriia</taxon>
        <taxon>Flavobacteriales</taxon>
        <taxon>Flavobacteriaceae</taxon>
        <taxon>Algibacter</taxon>
    </lineage>
</organism>
<protein>
    <recommendedName>
        <fullName evidence="4">TonB C-terminal domain-containing protein</fullName>
    </recommendedName>
</protein>
<evidence type="ECO:0000256" key="1">
    <source>
        <dbReference type="SAM" id="SignalP"/>
    </source>
</evidence>
<dbReference type="Proteomes" id="UP001501692">
    <property type="component" value="Unassembled WGS sequence"/>
</dbReference>